<dbReference type="Proteomes" id="UP000274082">
    <property type="component" value="Chromosome 34"/>
</dbReference>
<dbReference type="Gene3D" id="3.60.40.10">
    <property type="entry name" value="PPM-type phosphatase domain"/>
    <property type="match status" value="1"/>
</dbReference>
<dbReference type="InterPro" id="IPR001932">
    <property type="entry name" value="PPM-type_phosphatase-like_dom"/>
</dbReference>
<dbReference type="GO" id="GO:0004722">
    <property type="term" value="F:protein serine/threonine phosphatase activity"/>
    <property type="evidence" value="ECO:0007669"/>
    <property type="project" value="UniProtKB-EC"/>
</dbReference>
<dbReference type="InterPro" id="IPR015655">
    <property type="entry name" value="PP2C"/>
</dbReference>
<keyword evidence="2 4" id="KW-0378">Hydrolase</keyword>
<evidence type="ECO:0000313" key="8">
    <source>
        <dbReference type="Proteomes" id="UP000274082"/>
    </source>
</evidence>
<evidence type="ECO:0000256" key="3">
    <source>
        <dbReference type="ARBA" id="ARBA00022912"/>
    </source>
</evidence>
<protein>
    <submittedName>
        <fullName evidence="7">Protein phosphatase 2C-like protein</fullName>
        <ecNumber evidence="7">3.1.3.16</ecNumber>
    </submittedName>
</protein>
<feature type="region of interest" description="Disordered" evidence="5">
    <location>
        <begin position="1"/>
        <end position="123"/>
    </location>
</feature>
<comment type="similarity">
    <text evidence="4">Belongs to the PP2C family.</text>
</comment>
<accession>A0A3S7X808</accession>
<proteinExistence type="inferred from homology"/>
<dbReference type="VEuPathDB" id="TriTrypDB:LdBPK_342320.1"/>
<dbReference type="FunFam" id="3.60.40.10:FF:000086">
    <property type="entry name" value="Protein phosphatase 2C-like protein"/>
    <property type="match status" value="1"/>
</dbReference>
<dbReference type="SMART" id="SM00332">
    <property type="entry name" value="PP2Cc"/>
    <property type="match status" value="1"/>
</dbReference>
<dbReference type="EC" id="3.1.3.16" evidence="7"/>
<feature type="compositionally biased region" description="Basic and acidic residues" evidence="5">
    <location>
        <begin position="1"/>
        <end position="19"/>
    </location>
</feature>
<dbReference type="GO" id="GO:0046872">
    <property type="term" value="F:metal ion binding"/>
    <property type="evidence" value="ECO:0007669"/>
    <property type="project" value="UniProtKB-KW"/>
</dbReference>
<gene>
    <name evidence="7" type="ORF">LdCL_340030900</name>
</gene>
<reference evidence="7 8" key="1">
    <citation type="journal article" date="2018" name="Sci. Rep.">
        <title>A complete Leishmania donovani reference genome identifies novel genetic variations associated with virulence.</title>
        <authorList>
            <person name="Lypaczewski P."/>
            <person name="Hoshizaki J."/>
            <person name="Zhang W.-W."/>
            <person name="McCall L.-I."/>
            <person name="Torcivia-Rodriguez J."/>
            <person name="Simonyan V."/>
            <person name="Kaur A."/>
            <person name="Dewar K."/>
            <person name="Matlashewski G."/>
        </authorList>
    </citation>
    <scope>NUCLEOTIDE SEQUENCE [LARGE SCALE GENOMIC DNA]</scope>
    <source>
        <strain evidence="7 8">LdCL</strain>
    </source>
</reference>
<dbReference type="InterPro" id="IPR036457">
    <property type="entry name" value="PPM-type-like_dom_sf"/>
</dbReference>
<evidence type="ECO:0000259" key="6">
    <source>
        <dbReference type="PROSITE" id="PS51746"/>
    </source>
</evidence>
<feature type="domain" description="PPM-type phosphatase" evidence="6">
    <location>
        <begin position="162"/>
        <end position="422"/>
    </location>
</feature>
<dbReference type="AlphaFoldDB" id="A0A3S7X808"/>
<feature type="compositionally biased region" description="Basic residues" evidence="5">
    <location>
        <begin position="36"/>
        <end position="46"/>
    </location>
</feature>
<keyword evidence="8" id="KW-1185">Reference proteome</keyword>
<organism evidence="7 8">
    <name type="scientific">Leishmania donovani</name>
    <dbReference type="NCBI Taxonomy" id="5661"/>
    <lineage>
        <taxon>Eukaryota</taxon>
        <taxon>Discoba</taxon>
        <taxon>Euglenozoa</taxon>
        <taxon>Kinetoplastea</taxon>
        <taxon>Metakinetoplastina</taxon>
        <taxon>Trypanosomatida</taxon>
        <taxon>Trypanosomatidae</taxon>
        <taxon>Leishmaniinae</taxon>
        <taxon>Leishmania</taxon>
    </lineage>
</organism>
<dbReference type="SUPFAM" id="SSF81606">
    <property type="entry name" value="PP2C-like"/>
    <property type="match status" value="1"/>
</dbReference>
<evidence type="ECO:0000256" key="2">
    <source>
        <dbReference type="ARBA" id="ARBA00022801"/>
    </source>
</evidence>
<evidence type="ECO:0000256" key="4">
    <source>
        <dbReference type="RuleBase" id="RU003465"/>
    </source>
</evidence>
<dbReference type="VEuPathDB" id="TriTrypDB:LdCL_340030900"/>
<dbReference type="InterPro" id="IPR000222">
    <property type="entry name" value="PP2C_BS"/>
</dbReference>
<evidence type="ECO:0000256" key="1">
    <source>
        <dbReference type="ARBA" id="ARBA00022723"/>
    </source>
</evidence>
<dbReference type="OrthoDB" id="10264738at2759"/>
<keyword evidence="3 4" id="KW-0904">Protein phosphatase</keyword>
<sequence>MPAEKKSDATATRKPDSPHSPKSPTSAGATTAFTSAKKKSILRPKQKPPTVPVNKSSSTSSSTSVGKHPHFLSPLPASSPTRPRDPAKTGLPPQAPPPSTGVEDASTPQSACDGSHGKGHQANHVVVPSNMSSAAPSRQNSTTLHPLCRHSSLRKTAFVVVDYGATAEQGTRKTMEDQHTMLSEGIPFFGVYDGHGGTQCAEYLRDQLHGLILGHPEVKTNPEKAIVDGIVEADRAFLARSEAETNESGSVCAVALIIDDKLVVGNVGDAEVVLSHNAKPVVLTVRHNIASNPSEEERIRSVGGKVCHNRVGHPNYNPAVVSLAVTRAIGDAGFKLAKYTDGKPSGVIAVPETSVTRLTDEDEFLVIGCDGLWDVMSYAEVVDFCSQRLQEGVPAQCIAEELAQAALTKGSTDNVTAMLVHLTRREGPLSTREFVPEAAVSTSTRNLSEEP</sequence>
<name>A0A3S7X808_LEIDO</name>
<dbReference type="EMBL" id="CP029533">
    <property type="protein sequence ID" value="AYU82587.1"/>
    <property type="molecule type" value="Genomic_DNA"/>
</dbReference>
<evidence type="ECO:0000256" key="5">
    <source>
        <dbReference type="SAM" id="MobiDB-lite"/>
    </source>
</evidence>
<dbReference type="PANTHER" id="PTHR47992">
    <property type="entry name" value="PROTEIN PHOSPHATASE"/>
    <property type="match status" value="1"/>
</dbReference>
<evidence type="ECO:0000313" key="7">
    <source>
        <dbReference type="EMBL" id="AYU82587.1"/>
    </source>
</evidence>
<dbReference type="VEuPathDB" id="TriTrypDB:LDHU3_34.3850"/>
<dbReference type="PROSITE" id="PS51746">
    <property type="entry name" value="PPM_2"/>
    <property type="match status" value="1"/>
</dbReference>
<keyword evidence="1" id="KW-0479">Metal-binding</keyword>
<feature type="compositionally biased region" description="Low complexity" evidence="5">
    <location>
        <begin position="23"/>
        <end position="35"/>
    </location>
</feature>
<dbReference type="PROSITE" id="PS01032">
    <property type="entry name" value="PPM_1"/>
    <property type="match status" value="1"/>
</dbReference>
<dbReference type="Pfam" id="PF00481">
    <property type="entry name" value="PP2C"/>
    <property type="match status" value="1"/>
</dbReference>
<dbReference type="CDD" id="cd00143">
    <property type="entry name" value="PP2Cc"/>
    <property type="match status" value="1"/>
</dbReference>